<organism evidence="2 3">
    <name type="scientific">Streptomyces fuscichromogenes</name>
    <dbReference type="NCBI Taxonomy" id="1324013"/>
    <lineage>
        <taxon>Bacteria</taxon>
        <taxon>Bacillati</taxon>
        <taxon>Actinomycetota</taxon>
        <taxon>Actinomycetes</taxon>
        <taxon>Kitasatosporales</taxon>
        <taxon>Streptomycetaceae</taxon>
        <taxon>Streptomyces</taxon>
    </lineage>
</organism>
<dbReference type="SUPFAM" id="SSF46894">
    <property type="entry name" value="C-terminal effector domain of the bipartite response regulators"/>
    <property type="match status" value="1"/>
</dbReference>
<comment type="caution">
    <text evidence="2">The sequence shown here is derived from an EMBL/GenBank/DDBJ whole genome shotgun (WGS) entry which is preliminary data.</text>
</comment>
<dbReference type="InterPro" id="IPR000792">
    <property type="entry name" value="Tscrpt_reg_LuxR_C"/>
</dbReference>
<dbReference type="GO" id="GO:0006355">
    <property type="term" value="P:regulation of DNA-templated transcription"/>
    <property type="evidence" value="ECO:0007669"/>
    <property type="project" value="InterPro"/>
</dbReference>
<dbReference type="PANTHER" id="PTHR34293">
    <property type="entry name" value="HTH-TYPE TRANSCRIPTIONAL REGULATOR TRMBL2"/>
    <property type="match status" value="1"/>
</dbReference>
<dbReference type="GO" id="GO:0003677">
    <property type="term" value="F:DNA binding"/>
    <property type="evidence" value="ECO:0007669"/>
    <property type="project" value="InterPro"/>
</dbReference>
<evidence type="ECO:0000259" key="1">
    <source>
        <dbReference type="SMART" id="SM00421"/>
    </source>
</evidence>
<evidence type="ECO:0000313" key="2">
    <source>
        <dbReference type="EMBL" id="GGN07420.1"/>
    </source>
</evidence>
<feature type="domain" description="HTH luxR-type" evidence="1">
    <location>
        <begin position="258"/>
        <end position="315"/>
    </location>
</feature>
<reference evidence="2" key="1">
    <citation type="journal article" date="2014" name="Int. J. Syst. Evol. Microbiol.">
        <title>Complete genome sequence of Corynebacterium casei LMG S-19264T (=DSM 44701T), isolated from a smear-ripened cheese.</title>
        <authorList>
            <consortium name="US DOE Joint Genome Institute (JGI-PGF)"/>
            <person name="Walter F."/>
            <person name="Albersmeier A."/>
            <person name="Kalinowski J."/>
            <person name="Ruckert C."/>
        </authorList>
    </citation>
    <scope>NUCLEOTIDE SEQUENCE</scope>
    <source>
        <strain evidence="2">CGMCC 4.7110</strain>
    </source>
</reference>
<accession>A0A917XCX7</accession>
<dbReference type="EMBL" id="BMML01000006">
    <property type="protein sequence ID" value="GGN07420.1"/>
    <property type="molecule type" value="Genomic_DNA"/>
</dbReference>
<dbReference type="Gene3D" id="1.10.10.10">
    <property type="entry name" value="Winged helix-like DNA-binding domain superfamily/Winged helix DNA-binding domain"/>
    <property type="match status" value="1"/>
</dbReference>
<gene>
    <name evidence="2" type="ORF">GCM10011578_031890</name>
</gene>
<dbReference type="AlphaFoldDB" id="A0A917XCX7"/>
<sequence>MTGCEHGVDELCPVGAKLYERALRAGHITAEDAAEATCLTDFGLLHPALDDLDRLEPVPAAAALHRLLRSSAARIADERRREARLLEQFEPLLRAGDPGPGGDTPTLRLHRGTRPINQAITDAMAGAGQEVLCIQSHTGLTGPGARTAVAAARDRDQEILDRGARIRALYQHTLRHVPAVYGGFERLRGDVEVRGLDETPDRLIVIDHAIAFLPAAADGSLALEARHPALIKYFVTTFDRLWRLATPLYPTLEHRPTVNGVTPRQQAIAALLVEGHTDAVIAERLGMNIRTARVHIAKLATTLGSDSRAQLGYLIGRSGILDREG</sequence>
<evidence type="ECO:0000313" key="3">
    <source>
        <dbReference type="Proteomes" id="UP000653411"/>
    </source>
</evidence>
<dbReference type="InterPro" id="IPR036388">
    <property type="entry name" value="WH-like_DNA-bd_sf"/>
</dbReference>
<dbReference type="RefSeq" id="WP_189263342.1">
    <property type="nucleotide sequence ID" value="NZ_BMML01000006.1"/>
</dbReference>
<dbReference type="PANTHER" id="PTHR34293:SF1">
    <property type="entry name" value="HTH-TYPE TRANSCRIPTIONAL REGULATOR TRMBL2"/>
    <property type="match status" value="1"/>
</dbReference>
<protein>
    <recommendedName>
        <fullName evidence="1">HTH luxR-type domain-containing protein</fullName>
    </recommendedName>
</protein>
<dbReference type="SMART" id="SM00421">
    <property type="entry name" value="HTH_LUXR"/>
    <property type="match status" value="1"/>
</dbReference>
<dbReference type="InterPro" id="IPR016032">
    <property type="entry name" value="Sig_transdc_resp-reg_C-effctor"/>
</dbReference>
<dbReference type="Proteomes" id="UP000653411">
    <property type="component" value="Unassembled WGS sequence"/>
</dbReference>
<dbReference type="InterPro" id="IPR051797">
    <property type="entry name" value="TrmB-like"/>
</dbReference>
<keyword evidence="3" id="KW-1185">Reference proteome</keyword>
<reference evidence="2" key="2">
    <citation type="submission" date="2020-09" db="EMBL/GenBank/DDBJ databases">
        <authorList>
            <person name="Sun Q."/>
            <person name="Zhou Y."/>
        </authorList>
    </citation>
    <scope>NUCLEOTIDE SEQUENCE</scope>
    <source>
        <strain evidence="2">CGMCC 4.7110</strain>
    </source>
</reference>
<proteinExistence type="predicted"/>
<name>A0A917XCX7_9ACTN</name>